<dbReference type="AlphaFoldDB" id="A0AAD4L3A0"/>
<gene>
    <name evidence="1" type="ORF">EDB92DRAFT_708815</name>
</gene>
<comment type="caution">
    <text evidence="1">The sequence shown here is derived from an EMBL/GenBank/DDBJ whole genome shotgun (WGS) entry which is preliminary data.</text>
</comment>
<sequence length="77" mass="8772">MCFLVFVLGSETCRARSFAWNQFQSKAKRQSLLAGSTSENHQRPVGLAIDWIKRGCVEFFQKGDFPQLGFQCSKLHC</sequence>
<proteinExistence type="predicted"/>
<name>A0AAD4L3A0_9AGAM</name>
<keyword evidence="2" id="KW-1185">Reference proteome</keyword>
<evidence type="ECO:0000313" key="1">
    <source>
        <dbReference type="EMBL" id="KAH8977718.1"/>
    </source>
</evidence>
<protein>
    <submittedName>
        <fullName evidence="1">Uncharacterized protein</fullName>
    </submittedName>
</protein>
<dbReference type="Proteomes" id="UP001201163">
    <property type="component" value="Unassembled WGS sequence"/>
</dbReference>
<reference evidence="1" key="1">
    <citation type="submission" date="2022-01" db="EMBL/GenBank/DDBJ databases">
        <title>Comparative genomics reveals a dynamic genome evolution in the ectomycorrhizal milk-cap (Lactarius) mushrooms.</title>
        <authorList>
            <consortium name="DOE Joint Genome Institute"/>
            <person name="Lebreton A."/>
            <person name="Tang N."/>
            <person name="Kuo A."/>
            <person name="LaButti K."/>
            <person name="Drula E."/>
            <person name="Barry K."/>
            <person name="Clum A."/>
            <person name="Lipzen A."/>
            <person name="Mousain D."/>
            <person name="Ng V."/>
            <person name="Wang R."/>
            <person name="Wang X."/>
            <person name="Dai Y."/>
            <person name="Henrissat B."/>
            <person name="Grigoriev I.V."/>
            <person name="Guerin-Laguette A."/>
            <person name="Yu F."/>
            <person name="Martin F.M."/>
        </authorList>
    </citation>
    <scope>NUCLEOTIDE SEQUENCE</scope>
    <source>
        <strain evidence="1">QP</strain>
    </source>
</reference>
<accession>A0AAD4L3A0</accession>
<organism evidence="1 2">
    <name type="scientific">Lactarius akahatsu</name>
    <dbReference type="NCBI Taxonomy" id="416441"/>
    <lineage>
        <taxon>Eukaryota</taxon>
        <taxon>Fungi</taxon>
        <taxon>Dikarya</taxon>
        <taxon>Basidiomycota</taxon>
        <taxon>Agaricomycotina</taxon>
        <taxon>Agaricomycetes</taxon>
        <taxon>Russulales</taxon>
        <taxon>Russulaceae</taxon>
        <taxon>Lactarius</taxon>
    </lineage>
</organism>
<evidence type="ECO:0000313" key="2">
    <source>
        <dbReference type="Proteomes" id="UP001201163"/>
    </source>
</evidence>
<dbReference type="EMBL" id="JAKELL010000283">
    <property type="protein sequence ID" value="KAH8977718.1"/>
    <property type="molecule type" value="Genomic_DNA"/>
</dbReference>